<evidence type="ECO:0000313" key="2">
    <source>
        <dbReference type="Proteomes" id="UP000421408"/>
    </source>
</evidence>
<protein>
    <submittedName>
        <fullName evidence="1">DUF4906 domain-containing protein</fullName>
    </submittedName>
</protein>
<dbReference type="Proteomes" id="UP000421408">
    <property type="component" value="Unassembled WGS sequence"/>
</dbReference>
<dbReference type="AlphaFoldDB" id="A0AA90UZR2"/>
<reference evidence="2" key="1">
    <citation type="submission" date="2019-09" db="EMBL/GenBank/DDBJ databases">
        <title>Distinct polysaccharide growth profiles of human intestinal Prevotella copri isolates.</title>
        <authorList>
            <person name="Fehlner-Peach H."/>
            <person name="Magnabosco C."/>
            <person name="Raghavan V."/>
            <person name="Scher J.U."/>
            <person name="Tett A."/>
            <person name="Cox L.M."/>
            <person name="Gottsegen C."/>
            <person name="Watters A."/>
            <person name="Wiltshire- Gordon J.D."/>
            <person name="Segata N."/>
            <person name="Bonneau R."/>
            <person name="Littman D.R."/>
        </authorList>
    </citation>
    <scope>NUCLEOTIDE SEQUENCE [LARGE SCALE GENOMIC DNA]</scope>
    <source>
        <strain evidence="2">iAA108</strain>
    </source>
</reference>
<comment type="caution">
    <text evidence="1">The sequence shown here is derived from an EMBL/GenBank/DDBJ whole genome shotgun (WGS) entry which is preliminary data.</text>
</comment>
<organism evidence="1 2">
    <name type="scientific">Segatella copri</name>
    <dbReference type="NCBI Taxonomy" id="165179"/>
    <lineage>
        <taxon>Bacteria</taxon>
        <taxon>Pseudomonadati</taxon>
        <taxon>Bacteroidota</taxon>
        <taxon>Bacteroidia</taxon>
        <taxon>Bacteroidales</taxon>
        <taxon>Prevotellaceae</taxon>
        <taxon>Segatella</taxon>
    </lineage>
</organism>
<dbReference type="EMBL" id="VZCC01000108">
    <property type="protein sequence ID" value="MQN85328.1"/>
    <property type="molecule type" value="Genomic_DNA"/>
</dbReference>
<name>A0AA90UZR2_9BACT</name>
<accession>A0AA90UZR2</accession>
<gene>
    <name evidence="1" type="ORF">F7D74_15390</name>
</gene>
<proteinExistence type="predicted"/>
<sequence length="608" mass="68563">MAFIMNMKELLKHISSTSSCMALVATLLAGCAADNTEIQTNGAEQKLDIMPIVNDLNKSTRADEDALHEKTLSALDFKLFENEQQNNIDEQFYSINEGKELQVGGCDWKSEFDLSNRTYTYYAVANAKKNLKGMNAASAKVEFQEDDDIWQTYNDSNKKSFLMSCTGQYTVTNDLNQTIPFELVRAAAKIQLNLETKVPGYKATSLKWKLINYNTNTSVFDGQTAEPKIVKDDKSDPSNEVEKLADQQYSVTTYSYATFWSQEEEAPQILVTIHFSPEVEAKEEDIIKTYAIPVRDPEDKNSRFLERNHIYKINATLKNLGTNSEIHYGTPDYMTYAITKWSEGGITDVNKGQASYLIVDPSFLVMKNINIDGTSIKFFGSDFCKTKDLHAWYINKDGNKETNNVQIGNAIINDQQKKGCVRVESSAHNDVTVKYFSFTIYCGGPSKDTYNEKKILVKRYPLDFVEYVDGSFVIQTTNTNHDFTISRPSSSSQDQENIVSPAFAIAKQQYSASSWTSAQQESKKGSNMNGYEGWRLPTNEELKLIKKYQNNYQNNISQVLNGTYWTLSGKQYDASIDNFSEGNGEALVLCVHDLTAAEVKALEEDGKE</sequence>
<evidence type="ECO:0000313" key="1">
    <source>
        <dbReference type="EMBL" id="MQN85328.1"/>
    </source>
</evidence>